<dbReference type="EMBL" id="JAUUTY010000004">
    <property type="protein sequence ID" value="KAK1647866.1"/>
    <property type="molecule type" value="Genomic_DNA"/>
</dbReference>
<evidence type="ECO:0000313" key="2">
    <source>
        <dbReference type="EMBL" id="KAK1647866.1"/>
    </source>
</evidence>
<dbReference type="AlphaFoldDB" id="A0AAD8W8Y0"/>
<feature type="region of interest" description="Disordered" evidence="1">
    <location>
        <begin position="70"/>
        <end position="94"/>
    </location>
</feature>
<protein>
    <submittedName>
        <fullName evidence="2">Uncharacterized protein</fullName>
    </submittedName>
</protein>
<comment type="caution">
    <text evidence="2">The sequence shown here is derived from an EMBL/GenBank/DDBJ whole genome shotgun (WGS) entry which is preliminary data.</text>
</comment>
<reference evidence="2" key="1">
    <citation type="submission" date="2023-07" db="EMBL/GenBank/DDBJ databases">
        <title>A chromosome-level genome assembly of Lolium multiflorum.</title>
        <authorList>
            <person name="Chen Y."/>
            <person name="Copetti D."/>
            <person name="Kolliker R."/>
            <person name="Studer B."/>
        </authorList>
    </citation>
    <scope>NUCLEOTIDE SEQUENCE</scope>
    <source>
        <strain evidence="2">02402/16</strain>
        <tissue evidence="2">Leaf</tissue>
    </source>
</reference>
<accession>A0AAD8W8Y0</accession>
<dbReference type="Proteomes" id="UP001231189">
    <property type="component" value="Unassembled WGS sequence"/>
</dbReference>
<gene>
    <name evidence="2" type="ORF">QYE76_065671</name>
</gene>
<sequence length="174" mass="18988">MAAASAALAAPSLPTAPSTDAVIHDIADDNEDDHIRFEFGGDQRDLLASFESLSGDVDRYQARAAEEEARNHAISMSQAYQCSDPDSVARRGPEPAQIEQENRELADAITTADEAVAVAARDKERYHADMAAVGQRRRESTGTPLWPRPSKANSLQSLILHNNNLTWSIIDTFI</sequence>
<evidence type="ECO:0000256" key="1">
    <source>
        <dbReference type="SAM" id="MobiDB-lite"/>
    </source>
</evidence>
<name>A0AAD8W8Y0_LOLMU</name>
<evidence type="ECO:0000313" key="3">
    <source>
        <dbReference type="Proteomes" id="UP001231189"/>
    </source>
</evidence>
<proteinExistence type="predicted"/>
<keyword evidence="3" id="KW-1185">Reference proteome</keyword>
<organism evidence="2 3">
    <name type="scientific">Lolium multiflorum</name>
    <name type="common">Italian ryegrass</name>
    <name type="synonym">Lolium perenne subsp. multiflorum</name>
    <dbReference type="NCBI Taxonomy" id="4521"/>
    <lineage>
        <taxon>Eukaryota</taxon>
        <taxon>Viridiplantae</taxon>
        <taxon>Streptophyta</taxon>
        <taxon>Embryophyta</taxon>
        <taxon>Tracheophyta</taxon>
        <taxon>Spermatophyta</taxon>
        <taxon>Magnoliopsida</taxon>
        <taxon>Liliopsida</taxon>
        <taxon>Poales</taxon>
        <taxon>Poaceae</taxon>
        <taxon>BOP clade</taxon>
        <taxon>Pooideae</taxon>
        <taxon>Poodae</taxon>
        <taxon>Poeae</taxon>
        <taxon>Poeae Chloroplast Group 2 (Poeae type)</taxon>
        <taxon>Loliodinae</taxon>
        <taxon>Loliinae</taxon>
        <taxon>Lolium</taxon>
    </lineage>
</organism>